<name>A0A495JJ54_9ACTN</name>
<dbReference type="PANTHER" id="PTHR34297">
    <property type="entry name" value="HYPOTHETICAL CYTOSOLIC PROTEIN-RELATED"/>
    <property type="match status" value="1"/>
</dbReference>
<dbReference type="Pfam" id="PF03780">
    <property type="entry name" value="Asp23"/>
    <property type="match status" value="1"/>
</dbReference>
<protein>
    <submittedName>
        <fullName evidence="3">Putative alkaline shock family protein YloU</fullName>
    </submittedName>
</protein>
<dbReference type="EMBL" id="RBKT01000001">
    <property type="protein sequence ID" value="RKR88029.1"/>
    <property type="molecule type" value="Genomic_DNA"/>
</dbReference>
<dbReference type="PANTHER" id="PTHR34297:SF3">
    <property type="entry name" value="ALKALINE SHOCK PROTEIN 23"/>
    <property type="match status" value="1"/>
</dbReference>
<accession>A0A495JJ54</accession>
<feature type="compositionally biased region" description="Low complexity" evidence="2">
    <location>
        <begin position="8"/>
        <end position="23"/>
    </location>
</feature>
<feature type="region of interest" description="Disordered" evidence="2">
    <location>
        <begin position="1"/>
        <end position="23"/>
    </location>
</feature>
<comment type="similarity">
    <text evidence="1">Belongs to the asp23 family.</text>
</comment>
<comment type="caution">
    <text evidence="3">The sequence shown here is derived from an EMBL/GenBank/DDBJ whole genome shotgun (WGS) entry which is preliminary data.</text>
</comment>
<evidence type="ECO:0000313" key="4">
    <source>
        <dbReference type="Proteomes" id="UP000277671"/>
    </source>
</evidence>
<dbReference type="RefSeq" id="WP_121156707.1">
    <property type="nucleotide sequence ID" value="NZ_RBKT01000001.1"/>
</dbReference>
<reference evidence="3 4" key="1">
    <citation type="submission" date="2018-10" db="EMBL/GenBank/DDBJ databases">
        <title>Sequencing the genomes of 1000 actinobacteria strains.</title>
        <authorList>
            <person name="Klenk H.-P."/>
        </authorList>
    </citation>
    <scope>NUCLEOTIDE SEQUENCE [LARGE SCALE GENOMIC DNA]</scope>
    <source>
        <strain evidence="3 4">DSM 45175</strain>
    </source>
</reference>
<proteinExistence type="inferred from homology"/>
<gene>
    <name evidence="3" type="ORF">BDK92_2333</name>
</gene>
<evidence type="ECO:0000313" key="3">
    <source>
        <dbReference type="EMBL" id="RKR88029.1"/>
    </source>
</evidence>
<dbReference type="Proteomes" id="UP000277671">
    <property type="component" value="Unassembled WGS sequence"/>
</dbReference>
<keyword evidence="4" id="KW-1185">Reference proteome</keyword>
<dbReference type="AlphaFoldDB" id="A0A495JJ54"/>
<dbReference type="OrthoDB" id="3378735at2"/>
<evidence type="ECO:0000256" key="1">
    <source>
        <dbReference type="ARBA" id="ARBA00005721"/>
    </source>
</evidence>
<evidence type="ECO:0000256" key="2">
    <source>
        <dbReference type="SAM" id="MobiDB-lite"/>
    </source>
</evidence>
<organism evidence="3 4">
    <name type="scientific">Micromonospora pisi</name>
    <dbReference type="NCBI Taxonomy" id="589240"/>
    <lineage>
        <taxon>Bacteria</taxon>
        <taxon>Bacillati</taxon>
        <taxon>Actinomycetota</taxon>
        <taxon>Actinomycetes</taxon>
        <taxon>Micromonosporales</taxon>
        <taxon>Micromonosporaceae</taxon>
        <taxon>Micromonospora</taxon>
    </lineage>
</organism>
<sequence length="141" mass="14257">MSEVVQNTTGDAGTAAEATAAPRGTTAISEEVVEKIAGTAAREVPGVADLGGDVSRFFNSVLDRVGLDEVGDAGRGVSVEVKGTAAVINIVIVIEAGQVVGEVTEAVRVKVIEAVEKYGLQVTEVNVNVDDIELPAPAAGA</sequence>
<dbReference type="InterPro" id="IPR005531">
    <property type="entry name" value="Asp23"/>
</dbReference>